<dbReference type="PATRIC" id="fig|189381.11.peg.1711"/>
<reference evidence="2" key="1">
    <citation type="submission" date="2016-01" db="EMBL/GenBank/DDBJ databases">
        <title>Whole genome sequencing of Bhargavaea cecembensis T14.</title>
        <authorList>
            <person name="Hong K.W."/>
        </authorList>
    </citation>
    <scope>NUCLEOTIDE SEQUENCE [LARGE SCALE GENOMIC DNA]</scope>
    <source>
        <strain evidence="2">M19</strain>
    </source>
</reference>
<evidence type="ECO:0000313" key="2">
    <source>
        <dbReference type="Proteomes" id="UP000076510"/>
    </source>
</evidence>
<proteinExistence type="predicted"/>
<protein>
    <submittedName>
        <fullName evidence="1">MFS transporter</fullName>
    </submittedName>
</protein>
<sequence>MWIILGLIAIAATVLNLFLYFSGKDHKLAMALGLSFTALTMCAEYSLVSQWVKAEDWSALEDVVPTMERALWVLVIVSILLNTAPMLIGRKKQKHVKKIDKE</sequence>
<dbReference type="OrthoDB" id="2059913at2"/>
<gene>
    <name evidence="1" type="ORF">AV649_15970</name>
</gene>
<name>A0A165L384_9BACI</name>
<comment type="caution">
    <text evidence="1">The sequence shown here is derived from an EMBL/GenBank/DDBJ whole genome shotgun (WGS) entry which is preliminary data.</text>
</comment>
<dbReference type="AlphaFoldDB" id="A0A165L384"/>
<dbReference type="Proteomes" id="UP000076510">
    <property type="component" value="Unassembled WGS sequence"/>
</dbReference>
<dbReference type="EMBL" id="LQQY01000009">
    <property type="protein sequence ID" value="KZE50875.1"/>
    <property type="molecule type" value="Genomic_DNA"/>
</dbReference>
<evidence type="ECO:0000313" key="1">
    <source>
        <dbReference type="EMBL" id="KZE50875.1"/>
    </source>
</evidence>
<organism evidence="1 2">
    <name type="scientific">Rossellomorea marisflavi</name>
    <dbReference type="NCBI Taxonomy" id="189381"/>
    <lineage>
        <taxon>Bacteria</taxon>
        <taxon>Bacillati</taxon>
        <taxon>Bacillota</taxon>
        <taxon>Bacilli</taxon>
        <taxon>Bacillales</taxon>
        <taxon>Bacillaceae</taxon>
        <taxon>Rossellomorea</taxon>
    </lineage>
</organism>
<accession>A0A165L384</accession>
<dbReference type="RefSeq" id="WP_048015637.1">
    <property type="nucleotide sequence ID" value="NZ_CAXQIX010000121.1"/>
</dbReference>